<dbReference type="AlphaFoldDB" id="A0AAE1DVE7"/>
<protein>
    <submittedName>
        <fullName evidence="2">Uncharacterized protein</fullName>
    </submittedName>
</protein>
<accession>A0AAE1DVE7</accession>
<evidence type="ECO:0000313" key="2">
    <source>
        <dbReference type="EMBL" id="KAK3784501.1"/>
    </source>
</evidence>
<gene>
    <name evidence="2" type="ORF">RRG08_004684</name>
</gene>
<feature type="region of interest" description="Disordered" evidence="1">
    <location>
        <begin position="250"/>
        <end position="273"/>
    </location>
</feature>
<proteinExistence type="predicted"/>
<organism evidence="2 3">
    <name type="scientific">Elysia crispata</name>
    <name type="common">lettuce slug</name>
    <dbReference type="NCBI Taxonomy" id="231223"/>
    <lineage>
        <taxon>Eukaryota</taxon>
        <taxon>Metazoa</taxon>
        <taxon>Spiralia</taxon>
        <taxon>Lophotrochozoa</taxon>
        <taxon>Mollusca</taxon>
        <taxon>Gastropoda</taxon>
        <taxon>Heterobranchia</taxon>
        <taxon>Euthyneura</taxon>
        <taxon>Panpulmonata</taxon>
        <taxon>Sacoglossa</taxon>
        <taxon>Placobranchoidea</taxon>
        <taxon>Plakobranchidae</taxon>
        <taxon>Elysia</taxon>
    </lineage>
</organism>
<reference evidence="2" key="1">
    <citation type="journal article" date="2023" name="G3 (Bethesda)">
        <title>A reference genome for the long-term kleptoplast-retaining sea slug Elysia crispata morphotype clarki.</title>
        <authorList>
            <person name="Eastman K.E."/>
            <person name="Pendleton A.L."/>
            <person name="Shaikh M.A."/>
            <person name="Suttiyut T."/>
            <person name="Ogas R."/>
            <person name="Tomko P."/>
            <person name="Gavelis G."/>
            <person name="Widhalm J.R."/>
            <person name="Wisecaver J.H."/>
        </authorList>
    </citation>
    <scope>NUCLEOTIDE SEQUENCE</scope>
    <source>
        <strain evidence="2">ECLA1</strain>
    </source>
</reference>
<dbReference type="Proteomes" id="UP001283361">
    <property type="component" value="Unassembled WGS sequence"/>
</dbReference>
<evidence type="ECO:0000313" key="3">
    <source>
        <dbReference type="Proteomes" id="UP001283361"/>
    </source>
</evidence>
<name>A0AAE1DVE7_9GAST</name>
<feature type="compositionally biased region" description="Low complexity" evidence="1">
    <location>
        <begin position="251"/>
        <end position="273"/>
    </location>
</feature>
<sequence>MSKTEAKNEESATVSEQLQSITELLKSFDERLRFVESTNIQSSPQTAQSPTTCTAEAGCAIPVNDGPAATRTCATDIIKEFEAIKDSVSKIVLPPYLKVSDSPTGVKQEHKNALKILSKSARFTETGLKLLSTFQKTGNLYHLTEDEVNALFVTLSASLHYLESEYANIVVKSSFDDETSRLFCNLENNTAAFSDQSLRNIRTAAELAAVSNRSTARRSVRFSYQHQGYRPHNNWRGRFFQNRVNFPRQPYNSSGYNNNSSGGFSGFSSTNRD</sequence>
<comment type="caution">
    <text evidence="2">The sequence shown here is derived from an EMBL/GenBank/DDBJ whole genome shotgun (WGS) entry which is preliminary data.</text>
</comment>
<dbReference type="EMBL" id="JAWDGP010002239">
    <property type="protein sequence ID" value="KAK3784501.1"/>
    <property type="molecule type" value="Genomic_DNA"/>
</dbReference>
<evidence type="ECO:0000256" key="1">
    <source>
        <dbReference type="SAM" id="MobiDB-lite"/>
    </source>
</evidence>
<keyword evidence="3" id="KW-1185">Reference proteome</keyword>